<organism evidence="2 3">
    <name type="scientific">Trifolium medium</name>
    <dbReference type="NCBI Taxonomy" id="97028"/>
    <lineage>
        <taxon>Eukaryota</taxon>
        <taxon>Viridiplantae</taxon>
        <taxon>Streptophyta</taxon>
        <taxon>Embryophyta</taxon>
        <taxon>Tracheophyta</taxon>
        <taxon>Spermatophyta</taxon>
        <taxon>Magnoliopsida</taxon>
        <taxon>eudicotyledons</taxon>
        <taxon>Gunneridae</taxon>
        <taxon>Pentapetalae</taxon>
        <taxon>rosids</taxon>
        <taxon>fabids</taxon>
        <taxon>Fabales</taxon>
        <taxon>Fabaceae</taxon>
        <taxon>Papilionoideae</taxon>
        <taxon>50 kb inversion clade</taxon>
        <taxon>NPAAA clade</taxon>
        <taxon>Hologalegina</taxon>
        <taxon>IRL clade</taxon>
        <taxon>Trifolieae</taxon>
        <taxon>Trifolium</taxon>
    </lineage>
</organism>
<evidence type="ECO:0000313" key="3">
    <source>
        <dbReference type="Proteomes" id="UP000265520"/>
    </source>
</evidence>
<feature type="compositionally biased region" description="Basic and acidic residues" evidence="1">
    <location>
        <begin position="24"/>
        <end position="35"/>
    </location>
</feature>
<feature type="non-terminal residue" evidence="2">
    <location>
        <position position="1"/>
    </location>
</feature>
<feature type="region of interest" description="Disordered" evidence="1">
    <location>
        <begin position="1"/>
        <end position="56"/>
    </location>
</feature>
<sequence>KANAGSGPKNTEGIQDNVASRTSDFGDRSEKEKTSENVVHVDASETSTAVNSPSESVNTALEVVEVIYFVWALM</sequence>
<accession>A0A392V2A1</accession>
<feature type="compositionally biased region" description="Polar residues" evidence="1">
    <location>
        <begin position="8"/>
        <end position="23"/>
    </location>
</feature>
<evidence type="ECO:0000313" key="2">
    <source>
        <dbReference type="EMBL" id="MCI81085.1"/>
    </source>
</evidence>
<dbReference type="AlphaFoldDB" id="A0A392V2A1"/>
<keyword evidence="3" id="KW-1185">Reference proteome</keyword>
<reference evidence="2 3" key="1">
    <citation type="journal article" date="2018" name="Front. Plant Sci.">
        <title>Red Clover (Trifolium pratense) and Zigzag Clover (T. medium) - A Picture of Genomic Similarities and Differences.</title>
        <authorList>
            <person name="Dluhosova J."/>
            <person name="Istvanek J."/>
            <person name="Nedelnik J."/>
            <person name="Repkova J."/>
        </authorList>
    </citation>
    <scope>NUCLEOTIDE SEQUENCE [LARGE SCALE GENOMIC DNA]</scope>
    <source>
        <strain evidence="3">cv. 10/8</strain>
        <tissue evidence="2">Leaf</tissue>
    </source>
</reference>
<proteinExistence type="predicted"/>
<feature type="compositionally biased region" description="Polar residues" evidence="1">
    <location>
        <begin position="44"/>
        <end position="56"/>
    </location>
</feature>
<dbReference type="Proteomes" id="UP000265520">
    <property type="component" value="Unassembled WGS sequence"/>
</dbReference>
<feature type="non-terminal residue" evidence="2">
    <location>
        <position position="74"/>
    </location>
</feature>
<evidence type="ECO:0000256" key="1">
    <source>
        <dbReference type="SAM" id="MobiDB-lite"/>
    </source>
</evidence>
<name>A0A392V2A1_9FABA</name>
<comment type="caution">
    <text evidence="2">The sequence shown here is derived from an EMBL/GenBank/DDBJ whole genome shotgun (WGS) entry which is preliminary data.</text>
</comment>
<protein>
    <submittedName>
        <fullName evidence="2">Uncharacterized protein</fullName>
    </submittedName>
</protein>
<dbReference type="EMBL" id="LXQA011010469">
    <property type="protein sequence ID" value="MCI81085.1"/>
    <property type="molecule type" value="Genomic_DNA"/>
</dbReference>